<feature type="domain" description="Protein kinase" evidence="13">
    <location>
        <begin position="6"/>
        <end position="264"/>
    </location>
</feature>
<evidence type="ECO:0000256" key="4">
    <source>
        <dbReference type="ARBA" id="ARBA00022679"/>
    </source>
</evidence>
<dbReference type="GO" id="GO:0005524">
    <property type="term" value="F:ATP binding"/>
    <property type="evidence" value="ECO:0007669"/>
    <property type="project" value="UniProtKB-UniRule"/>
</dbReference>
<dbReference type="GO" id="GO:0004674">
    <property type="term" value="F:protein serine/threonine kinase activity"/>
    <property type="evidence" value="ECO:0007669"/>
    <property type="project" value="UniProtKB-KW"/>
</dbReference>
<dbReference type="Pfam" id="PF00069">
    <property type="entry name" value="Pkinase"/>
    <property type="match status" value="1"/>
</dbReference>
<dbReference type="PROSITE" id="PS00107">
    <property type="entry name" value="PROTEIN_KINASE_ATP"/>
    <property type="match status" value="1"/>
</dbReference>
<keyword evidence="5 10" id="KW-0547">Nucleotide-binding</keyword>
<dbReference type="GO" id="GO:0005737">
    <property type="term" value="C:cytoplasm"/>
    <property type="evidence" value="ECO:0007669"/>
    <property type="project" value="TreeGrafter"/>
</dbReference>
<dbReference type="EMBL" id="GL379964">
    <property type="protein sequence ID" value="EGT38761.1"/>
    <property type="molecule type" value="Genomic_DNA"/>
</dbReference>
<feature type="compositionally biased region" description="Basic and acidic residues" evidence="12">
    <location>
        <begin position="290"/>
        <end position="299"/>
    </location>
</feature>
<dbReference type="InParanoid" id="G0NWI4"/>
<dbReference type="InterPro" id="IPR000719">
    <property type="entry name" value="Prot_kinase_dom"/>
</dbReference>
<dbReference type="OrthoDB" id="5784800at2759"/>
<dbReference type="SUPFAM" id="SSF56112">
    <property type="entry name" value="Protein kinase-like (PK-like)"/>
    <property type="match status" value="1"/>
</dbReference>
<feature type="region of interest" description="Disordered" evidence="12">
    <location>
        <begin position="279"/>
        <end position="299"/>
    </location>
</feature>
<comment type="similarity">
    <text evidence="1">Belongs to the protein kinase superfamily. CAMK Ser/Thr protein kinase family. NIM1 subfamily.</text>
</comment>
<evidence type="ECO:0000256" key="8">
    <source>
        <dbReference type="ARBA" id="ARBA00047899"/>
    </source>
</evidence>
<comment type="catalytic activity">
    <reaction evidence="8">
        <text>L-threonyl-[protein] + ATP = O-phospho-L-threonyl-[protein] + ADP + H(+)</text>
        <dbReference type="Rhea" id="RHEA:46608"/>
        <dbReference type="Rhea" id="RHEA-COMP:11060"/>
        <dbReference type="Rhea" id="RHEA-COMP:11605"/>
        <dbReference type="ChEBI" id="CHEBI:15378"/>
        <dbReference type="ChEBI" id="CHEBI:30013"/>
        <dbReference type="ChEBI" id="CHEBI:30616"/>
        <dbReference type="ChEBI" id="CHEBI:61977"/>
        <dbReference type="ChEBI" id="CHEBI:456216"/>
        <dbReference type="EC" id="2.7.11.1"/>
    </reaction>
</comment>
<dbReference type="SMART" id="SM00220">
    <property type="entry name" value="S_TKc"/>
    <property type="match status" value="1"/>
</dbReference>
<dbReference type="PANTHER" id="PTHR24346:SF107">
    <property type="entry name" value="SERINE_THREONINE-PROTEIN KINASE CHK1"/>
    <property type="match status" value="1"/>
</dbReference>
<evidence type="ECO:0000259" key="13">
    <source>
        <dbReference type="PROSITE" id="PS50011"/>
    </source>
</evidence>
<evidence type="ECO:0000256" key="3">
    <source>
        <dbReference type="ARBA" id="ARBA00022527"/>
    </source>
</evidence>
<dbReference type="eggNOG" id="KOG0590">
    <property type="taxonomic scope" value="Eukaryota"/>
</dbReference>
<evidence type="ECO:0000256" key="10">
    <source>
        <dbReference type="PROSITE-ProRule" id="PRU10141"/>
    </source>
</evidence>
<dbReference type="InterPro" id="IPR017441">
    <property type="entry name" value="Protein_kinase_ATP_BS"/>
</dbReference>
<evidence type="ECO:0000256" key="1">
    <source>
        <dbReference type="ARBA" id="ARBA00010791"/>
    </source>
</evidence>
<accession>G0NWI4</accession>
<evidence type="ECO:0000313" key="14">
    <source>
        <dbReference type="EMBL" id="EGT38761.1"/>
    </source>
</evidence>
<dbReference type="STRING" id="135651.G0NWI4"/>
<dbReference type="HOGENOM" id="CLU_000288_63_0_1"/>
<feature type="binding site" evidence="10">
    <location>
        <position position="36"/>
    </location>
    <ligand>
        <name>ATP</name>
        <dbReference type="ChEBI" id="CHEBI:30616"/>
    </ligand>
</feature>
<name>G0NWI4_CAEBE</name>
<evidence type="ECO:0000256" key="11">
    <source>
        <dbReference type="RuleBase" id="RU000304"/>
    </source>
</evidence>
<keyword evidence="3 11" id="KW-0723">Serine/threonine-protein kinase</keyword>
<evidence type="ECO:0000256" key="2">
    <source>
        <dbReference type="ARBA" id="ARBA00012513"/>
    </source>
</evidence>
<evidence type="ECO:0000256" key="12">
    <source>
        <dbReference type="SAM" id="MobiDB-lite"/>
    </source>
</evidence>
<dbReference type="EC" id="2.7.11.1" evidence="2"/>
<dbReference type="PROSITE" id="PS00108">
    <property type="entry name" value="PROTEIN_KINASE_ST"/>
    <property type="match status" value="1"/>
</dbReference>
<evidence type="ECO:0000256" key="5">
    <source>
        <dbReference type="ARBA" id="ARBA00022741"/>
    </source>
</evidence>
<dbReference type="AlphaFoldDB" id="G0NWI4"/>
<evidence type="ECO:0000256" key="9">
    <source>
        <dbReference type="ARBA" id="ARBA00048679"/>
    </source>
</evidence>
<evidence type="ECO:0000256" key="7">
    <source>
        <dbReference type="ARBA" id="ARBA00022840"/>
    </source>
</evidence>
<keyword evidence="7 10" id="KW-0067">ATP-binding</keyword>
<gene>
    <name evidence="14" type="ORF">CAEBREN_07770</name>
</gene>
<comment type="catalytic activity">
    <reaction evidence="9">
        <text>L-seryl-[protein] + ATP = O-phospho-L-seryl-[protein] + ADP + H(+)</text>
        <dbReference type="Rhea" id="RHEA:17989"/>
        <dbReference type="Rhea" id="RHEA-COMP:9863"/>
        <dbReference type="Rhea" id="RHEA-COMP:11604"/>
        <dbReference type="ChEBI" id="CHEBI:15378"/>
        <dbReference type="ChEBI" id="CHEBI:29999"/>
        <dbReference type="ChEBI" id="CHEBI:30616"/>
        <dbReference type="ChEBI" id="CHEBI:83421"/>
        <dbReference type="ChEBI" id="CHEBI:456216"/>
        <dbReference type="EC" id="2.7.11.1"/>
    </reaction>
</comment>
<dbReference type="PANTHER" id="PTHR24346">
    <property type="entry name" value="MAP/MICROTUBULE AFFINITY-REGULATING KINASE"/>
    <property type="match status" value="1"/>
</dbReference>
<protein>
    <recommendedName>
        <fullName evidence="2">non-specific serine/threonine protein kinase</fullName>
        <ecNumber evidence="2">2.7.11.1</ecNumber>
    </recommendedName>
</protein>
<dbReference type="OMA" id="VEPSERW"/>
<dbReference type="PROSITE" id="PS50011">
    <property type="entry name" value="PROTEIN_KINASE_DOM"/>
    <property type="match status" value="1"/>
</dbReference>
<evidence type="ECO:0000256" key="6">
    <source>
        <dbReference type="ARBA" id="ARBA00022777"/>
    </source>
</evidence>
<dbReference type="InterPro" id="IPR008271">
    <property type="entry name" value="Ser/Thr_kinase_AS"/>
</dbReference>
<reference evidence="15" key="1">
    <citation type="submission" date="2011-07" db="EMBL/GenBank/DDBJ databases">
        <authorList>
            <consortium name="Caenorhabditis brenneri Sequencing and Analysis Consortium"/>
            <person name="Wilson R.K."/>
        </authorList>
    </citation>
    <scope>NUCLEOTIDE SEQUENCE [LARGE SCALE GENOMIC DNA]</scope>
    <source>
        <strain evidence="15">PB2801</strain>
    </source>
</reference>
<dbReference type="GO" id="GO:0035556">
    <property type="term" value="P:intracellular signal transduction"/>
    <property type="evidence" value="ECO:0007669"/>
    <property type="project" value="TreeGrafter"/>
</dbReference>
<sequence>MSSTVNRIVKVLGEGSFGKVFLVENTTDPSRKMAMKKMLFKEEGVKELIESECRVHEHLSRIGHENLVKMLGVVTIKTTSCIYLEYIAGGELRGKIKKNGMSLQKAKFYFRQLVDGLHFLHQNHVVHRDIKPQNLLLTELDDLKIADFGLSTFYRNEDGEEKMLDGFWGTRPYGSPEMFKMEAYRGPPVDVWSAGIVLVYMLSGKLPWEAATDLSLEYVLWTNGVRREPWSKMHEETIDFLKKMLNPCVEDRATIEQIKEDPWLATDVRPIRSVKRKVGNKNGDVQGMETRAKRQRLEA</sequence>
<evidence type="ECO:0000313" key="15">
    <source>
        <dbReference type="Proteomes" id="UP000008068"/>
    </source>
</evidence>
<keyword evidence="15" id="KW-1185">Reference proteome</keyword>
<dbReference type="InterPro" id="IPR011009">
    <property type="entry name" value="Kinase-like_dom_sf"/>
</dbReference>
<dbReference type="Proteomes" id="UP000008068">
    <property type="component" value="Unassembled WGS sequence"/>
</dbReference>
<keyword evidence="6" id="KW-0418">Kinase</keyword>
<proteinExistence type="inferred from homology"/>
<dbReference type="Gene3D" id="1.10.510.10">
    <property type="entry name" value="Transferase(Phosphotransferase) domain 1"/>
    <property type="match status" value="1"/>
</dbReference>
<organism evidence="15">
    <name type="scientific">Caenorhabditis brenneri</name>
    <name type="common">Nematode worm</name>
    <dbReference type="NCBI Taxonomy" id="135651"/>
    <lineage>
        <taxon>Eukaryota</taxon>
        <taxon>Metazoa</taxon>
        <taxon>Ecdysozoa</taxon>
        <taxon>Nematoda</taxon>
        <taxon>Chromadorea</taxon>
        <taxon>Rhabditida</taxon>
        <taxon>Rhabditina</taxon>
        <taxon>Rhabditomorpha</taxon>
        <taxon>Rhabditoidea</taxon>
        <taxon>Rhabditidae</taxon>
        <taxon>Peloderinae</taxon>
        <taxon>Caenorhabditis</taxon>
    </lineage>
</organism>
<keyword evidence="4" id="KW-0808">Transferase</keyword>